<dbReference type="Proteomes" id="UP000324897">
    <property type="component" value="Chromosome 6"/>
</dbReference>
<dbReference type="Gramene" id="TVU50958">
    <property type="protein sequence ID" value="TVU50958"/>
    <property type="gene ID" value="EJB05_02357"/>
</dbReference>
<dbReference type="Gene3D" id="1.10.238.10">
    <property type="entry name" value="EF-hand"/>
    <property type="match status" value="1"/>
</dbReference>
<dbReference type="Pfam" id="PF07534">
    <property type="entry name" value="TLD"/>
    <property type="match status" value="2"/>
</dbReference>
<evidence type="ECO:0000259" key="1">
    <source>
        <dbReference type="PROSITE" id="PS51886"/>
    </source>
</evidence>
<dbReference type="PANTHER" id="PTHR23354">
    <property type="entry name" value="NUCLEOLAR PROTEIN 7/ESTROGEN RECEPTOR COACTIVATOR-RELATED"/>
    <property type="match status" value="1"/>
</dbReference>
<dbReference type="InterPro" id="IPR011992">
    <property type="entry name" value="EF-hand-dom_pair"/>
</dbReference>
<keyword evidence="3" id="KW-1185">Reference proteome</keyword>
<protein>
    <recommendedName>
        <fullName evidence="1">TLDc domain-containing protein</fullName>
    </recommendedName>
</protein>
<name>A0A5J9WS66_9POAL</name>
<evidence type="ECO:0000313" key="2">
    <source>
        <dbReference type="EMBL" id="TVU50958.1"/>
    </source>
</evidence>
<dbReference type="SMART" id="SM00584">
    <property type="entry name" value="TLDc"/>
    <property type="match status" value="2"/>
</dbReference>
<dbReference type="EMBL" id="RWGY01000002">
    <property type="protein sequence ID" value="TVU50958.1"/>
    <property type="molecule type" value="Genomic_DNA"/>
</dbReference>
<sequence length="551" mass="61023">MGNSQASTASASSSRFVTASRAFSKQELDGLRVLFASLAAQSQTGGRAISRPIFLEYYGVRGPLGERLFQLVAKESGGGDGVTFEDLIISKATYGRGTRDEVEEFIYQLCDVTGDGVLSSSDLESVFASIHETIFGENKEAGEGSNNRAFEAFVNSAVFSKDADGISEKSMSLSDFRNWCLLMPSLRMFLGNLLMPPDSGRPGFQVPILHYPENISTDLLLLNREYAWHIGGGFSQNETVLIVKDTEGSVYGGYASQPWERHSDFYGDMKTFLFKLYPQASIFRPTGANRNLQWCAINFSSENIPNGIGFGGQPHHFGLFLSANFDQGHSFTCSTFTSPPLSKTNRFRPEVIECWGIQMRGAQEEKPEAVKGTVLERFKEDRNMLKMVGLANAQTVLIVKDTEGSVYGGYASLPWERHSDFYGDMKTFLFKLYPQASIFRPTGANRNLQWCAINFSSENIPNGIGFGGQPHHFGLFLSANFDQGHSFTCSTFTSPPLSKTNRFRPEVIECWGIQMRGAQDEKPEAVKGTVLERFKEDRNMLKMVGLASASD</sequence>
<proteinExistence type="predicted"/>
<organism evidence="2 3">
    <name type="scientific">Eragrostis curvula</name>
    <name type="common">weeping love grass</name>
    <dbReference type="NCBI Taxonomy" id="38414"/>
    <lineage>
        <taxon>Eukaryota</taxon>
        <taxon>Viridiplantae</taxon>
        <taxon>Streptophyta</taxon>
        <taxon>Embryophyta</taxon>
        <taxon>Tracheophyta</taxon>
        <taxon>Spermatophyta</taxon>
        <taxon>Magnoliopsida</taxon>
        <taxon>Liliopsida</taxon>
        <taxon>Poales</taxon>
        <taxon>Poaceae</taxon>
        <taxon>PACMAD clade</taxon>
        <taxon>Chloridoideae</taxon>
        <taxon>Eragrostideae</taxon>
        <taxon>Eragrostidinae</taxon>
        <taxon>Eragrostis</taxon>
    </lineage>
</organism>
<dbReference type="OrthoDB" id="26679at2759"/>
<dbReference type="AlphaFoldDB" id="A0A5J9WS66"/>
<dbReference type="SUPFAM" id="SSF47473">
    <property type="entry name" value="EF-hand"/>
    <property type="match status" value="1"/>
</dbReference>
<feature type="domain" description="TLDc" evidence="1">
    <location>
        <begin position="180"/>
        <end position="358"/>
    </location>
</feature>
<dbReference type="InterPro" id="IPR006571">
    <property type="entry name" value="TLDc_dom"/>
</dbReference>
<dbReference type="PROSITE" id="PS51886">
    <property type="entry name" value="TLDC"/>
    <property type="match status" value="1"/>
</dbReference>
<reference evidence="2 3" key="1">
    <citation type="journal article" date="2019" name="Sci. Rep.">
        <title>A high-quality genome of Eragrostis curvula grass provides insights into Poaceae evolution and supports new strategies to enhance forage quality.</title>
        <authorList>
            <person name="Carballo J."/>
            <person name="Santos B.A.C.M."/>
            <person name="Zappacosta D."/>
            <person name="Garbus I."/>
            <person name="Selva J.P."/>
            <person name="Gallo C.A."/>
            <person name="Diaz A."/>
            <person name="Albertini E."/>
            <person name="Caccamo M."/>
            <person name="Echenique V."/>
        </authorList>
    </citation>
    <scope>NUCLEOTIDE SEQUENCE [LARGE SCALE GENOMIC DNA]</scope>
    <source>
        <strain evidence="3">cv. Victoria</strain>
        <tissue evidence="2">Leaf</tissue>
    </source>
</reference>
<comment type="caution">
    <text evidence="2">The sequence shown here is derived from an EMBL/GenBank/DDBJ whole genome shotgun (WGS) entry which is preliminary data.</text>
</comment>
<evidence type="ECO:0000313" key="3">
    <source>
        <dbReference type="Proteomes" id="UP000324897"/>
    </source>
</evidence>
<dbReference type="PANTHER" id="PTHR23354:SF95">
    <property type="entry name" value="CALCIUM-BINDING EF-HAND FAMILY PROTEIN-RELATED"/>
    <property type="match status" value="1"/>
</dbReference>
<gene>
    <name evidence="2" type="ORF">EJB05_02357</name>
</gene>
<accession>A0A5J9WS66</accession>